<evidence type="ECO:0000256" key="2">
    <source>
        <dbReference type="SAM" id="Phobius"/>
    </source>
</evidence>
<sequence>MVKNKDDETSKSAYSSATYDTSCGTTSTSTSINLKVNTTPVKRRDSKFRSSSPAASIASHNLTILTGGEEYGSQAWCIVICCFLVNIVVMGFLKCLGILIIEVQKSYKATPAHVSVLVSITSCLNCVAGPLACYLVLKFTARSIAFMGTVLVSVGLMLSWFATSITFLYFSIGVLVGLGSGFTYSPGLILIGNYFQKNRGMANGVVVSGSPVGGMIMPYMLNFLIQYLDCRGALLILGGIMMNAVICTLSYKPYRAPPPKKVIAPASPVMRGHGRSASFNKMPANSNRDDSCMKVIRGPEEDESDESSGPEFIPDEMGLKSQNKLKKRVSSLSTGSVIVYKINEKYGHPHCKETRCFPEKLHKVLSRPPFWTKPENDSSKMRKLSGMGQNVEPKASQTEIHPHNVQENQIIAHPYTTGLVKRNAKVGSGGGSGHLGSSGKFTFPPATPTRNSKCHTIVPPSSTKLNQESEQLPSGFLRQSQTGSQTIGADLELRNRKLNKDRREPPSPQAVSTKRLPPYIMSLDHSCVIMWSNDNLTKGRLPIGKLSSTLTVSVKDEIQEERKNVHDHGEHVSQEFKIKFPRMAKWLIGAFIYDRKFLPPTVIFASGLVLAGVSSFFIGMADTFLKFSSFGGMFGFSCGLHIGIFGALLAEVVGIALLPVGYAFCMMLNGILQFSFINISGKILSTDSEAYESLYCFYGICLVVGGSLWVIPFIADKLNKLNHNLCIFFSRQRQENADNENAEN</sequence>
<dbReference type="InterPro" id="IPR036259">
    <property type="entry name" value="MFS_trans_sf"/>
</dbReference>
<proteinExistence type="predicted"/>
<evidence type="ECO:0000313" key="4">
    <source>
        <dbReference type="Proteomes" id="UP000198287"/>
    </source>
</evidence>
<feature type="transmembrane region" description="Helical" evidence="2">
    <location>
        <begin position="113"/>
        <end position="137"/>
    </location>
</feature>
<feature type="region of interest" description="Disordered" evidence="1">
    <location>
        <begin position="423"/>
        <end position="515"/>
    </location>
</feature>
<dbReference type="Proteomes" id="UP000198287">
    <property type="component" value="Unassembled WGS sequence"/>
</dbReference>
<dbReference type="InterPro" id="IPR011701">
    <property type="entry name" value="MFS"/>
</dbReference>
<dbReference type="AlphaFoldDB" id="A0A226EWI3"/>
<accession>A0A226EWI3</accession>
<feature type="region of interest" description="Disordered" evidence="1">
    <location>
        <begin position="299"/>
        <end position="320"/>
    </location>
</feature>
<reference evidence="3 4" key="1">
    <citation type="submission" date="2015-12" db="EMBL/GenBank/DDBJ databases">
        <title>The genome of Folsomia candida.</title>
        <authorList>
            <person name="Faddeeva A."/>
            <person name="Derks M.F."/>
            <person name="Anvar Y."/>
            <person name="Smit S."/>
            <person name="Van Straalen N."/>
            <person name="Roelofs D."/>
        </authorList>
    </citation>
    <scope>NUCLEOTIDE SEQUENCE [LARGE SCALE GENOMIC DNA]</scope>
    <source>
        <strain evidence="3 4">VU population</strain>
        <tissue evidence="3">Whole body</tissue>
    </source>
</reference>
<feature type="compositionally biased region" description="Polar residues" evidence="1">
    <location>
        <begin position="459"/>
        <end position="487"/>
    </location>
</feature>
<feature type="compositionally biased region" description="Gly residues" evidence="1">
    <location>
        <begin position="427"/>
        <end position="436"/>
    </location>
</feature>
<feature type="transmembrane region" description="Helical" evidence="2">
    <location>
        <begin position="697"/>
        <end position="715"/>
    </location>
</feature>
<feature type="transmembrane region" description="Helical" evidence="2">
    <location>
        <begin position="202"/>
        <end position="221"/>
    </location>
</feature>
<feature type="transmembrane region" description="Helical" evidence="2">
    <location>
        <begin position="75"/>
        <end position="101"/>
    </location>
</feature>
<evidence type="ECO:0000256" key="1">
    <source>
        <dbReference type="SAM" id="MobiDB-lite"/>
    </source>
</evidence>
<dbReference type="Pfam" id="PF07690">
    <property type="entry name" value="MFS_1"/>
    <property type="match status" value="1"/>
</dbReference>
<dbReference type="PANTHER" id="PTHR11360">
    <property type="entry name" value="MONOCARBOXYLATE TRANSPORTER"/>
    <property type="match status" value="1"/>
</dbReference>
<dbReference type="PANTHER" id="PTHR11360:SF284">
    <property type="entry name" value="EG:103B4.3 PROTEIN-RELATED"/>
    <property type="match status" value="1"/>
</dbReference>
<dbReference type="SUPFAM" id="SSF103473">
    <property type="entry name" value="MFS general substrate transporter"/>
    <property type="match status" value="2"/>
</dbReference>
<feature type="transmembrane region" description="Helical" evidence="2">
    <location>
        <begin position="168"/>
        <end position="190"/>
    </location>
</feature>
<evidence type="ECO:0000313" key="3">
    <source>
        <dbReference type="EMBL" id="OXA62015.1"/>
    </source>
</evidence>
<dbReference type="InterPro" id="IPR050327">
    <property type="entry name" value="Proton-linked_MCT"/>
</dbReference>
<dbReference type="OrthoDB" id="5667at2759"/>
<keyword evidence="2" id="KW-0472">Membrane</keyword>
<gene>
    <name evidence="3" type="ORF">Fcan01_03007</name>
</gene>
<feature type="transmembrane region" description="Helical" evidence="2">
    <location>
        <begin position="656"/>
        <end position="677"/>
    </location>
</feature>
<dbReference type="Gene3D" id="1.20.1250.20">
    <property type="entry name" value="MFS general substrate transporter like domains"/>
    <property type="match status" value="1"/>
</dbReference>
<comment type="caution">
    <text evidence="3">The sequence shown here is derived from an EMBL/GenBank/DDBJ whole genome shotgun (WGS) entry which is preliminary data.</text>
</comment>
<dbReference type="GO" id="GO:0008028">
    <property type="term" value="F:monocarboxylic acid transmembrane transporter activity"/>
    <property type="evidence" value="ECO:0007669"/>
    <property type="project" value="TreeGrafter"/>
</dbReference>
<dbReference type="EMBL" id="LNIX01000001">
    <property type="protein sequence ID" value="OXA62015.1"/>
    <property type="molecule type" value="Genomic_DNA"/>
</dbReference>
<keyword evidence="2" id="KW-1133">Transmembrane helix</keyword>
<feature type="transmembrane region" description="Helical" evidence="2">
    <location>
        <begin position="602"/>
        <end position="621"/>
    </location>
</feature>
<name>A0A226EWI3_FOLCA</name>
<dbReference type="OMA" id="ECKEMTH"/>
<feature type="transmembrane region" description="Helical" evidence="2">
    <location>
        <begin position="627"/>
        <end position="649"/>
    </location>
</feature>
<keyword evidence="2" id="KW-0812">Transmembrane</keyword>
<keyword evidence="4" id="KW-1185">Reference proteome</keyword>
<protein>
    <submittedName>
        <fullName evidence="3">Monocarboxylate transporter 12</fullName>
    </submittedName>
</protein>
<feature type="transmembrane region" description="Helical" evidence="2">
    <location>
        <begin position="144"/>
        <end position="162"/>
    </location>
</feature>
<organism evidence="3 4">
    <name type="scientific">Folsomia candida</name>
    <name type="common">Springtail</name>
    <dbReference type="NCBI Taxonomy" id="158441"/>
    <lineage>
        <taxon>Eukaryota</taxon>
        <taxon>Metazoa</taxon>
        <taxon>Ecdysozoa</taxon>
        <taxon>Arthropoda</taxon>
        <taxon>Hexapoda</taxon>
        <taxon>Collembola</taxon>
        <taxon>Entomobryomorpha</taxon>
        <taxon>Isotomoidea</taxon>
        <taxon>Isotomidae</taxon>
        <taxon>Proisotominae</taxon>
        <taxon>Folsomia</taxon>
    </lineage>
</organism>